<feature type="non-terminal residue" evidence="1">
    <location>
        <position position="95"/>
    </location>
</feature>
<protein>
    <recommendedName>
        <fullName evidence="4">RRM domain-containing protein</fullName>
    </recommendedName>
</protein>
<dbReference type="EMBL" id="CAJNOQ010052338">
    <property type="protein sequence ID" value="CAF1653056.1"/>
    <property type="molecule type" value="Genomic_DNA"/>
</dbReference>
<proteinExistence type="predicted"/>
<dbReference type="EMBL" id="CAJOBC010123598">
    <property type="protein sequence ID" value="CAF4585308.1"/>
    <property type="molecule type" value="Genomic_DNA"/>
</dbReference>
<sequence>VQQEPSFSYLTGKTNLLVGNRLNDLACCLRNAFGGYGRIVAVELTRQENYVSFIIRYFEANAAEEALEIIKGIGGFGGCHSLKANELSTETKDVK</sequence>
<keyword evidence="3" id="KW-1185">Reference proteome</keyword>
<comment type="caution">
    <text evidence="1">The sequence shown here is derived from an EMBL/GenBank/DDBJ whole genome shotgun (WGS) entry which is preliminary data.</text>
</comment>
<dbReference type="AlphaFoldDB" id="A0A816ERM6"/>
<organism evidence="1 3">
    <name type="scientific">Didymodactylos carnosus</name>
    <dbReference type="NCBI Taxonomy" id="1234261"/>
    <lineage>
        <taxon>Eukaryota</taxon>
        <taxon>Metazoa</taxon>
        <taxon>Spiralia</taxon>
        <taxon>Gnathifera</taxon>
        <taxon>Rotifera</taxon>
        <taxon>Eurotatoria</taxon>
        <taxon>Bdelloidea</taxon>
        <taxon>Philodinida</taxon>
        <taxon>Philodinidae</taxon>
        <taxon>Didymodactylos</taxon>
    </lineage>
</organism>
<evidence type="ECO:0000313" key="1">
    <source>
        <dbReference type="EMBL" id="CAF1653056.1"/>
    </source>
</evidence>
<dbReference type="Proteomes" id="UP000663829">
    <property type="component" value="Unassembled WGS sequence"/>
</dbReference>
<evidence type="ECO:0008006" key="4">
    <source>
        <dbReference type="Google" id="ProtNLM"/>
    </source>
</evidence>
<gene>
    <name evidence="1" type="ORF">GPM918_LOCUS45623</name>
    <name evidence="2" type="ORF">SRO942_LOCUS48292</name>
</gene>
<evidence type="ECO:0000313" key="3">
    <source>
        <dbReference type="Proteomes" id="UP000663829"/>
    </source>
</evidence>
<evidence type="ECO:0000313" key="2">
    <source>
        <dbReference type="EMBL" id="CAF4585308.1"/>
    </source>
</evidence>
<name>A0A816ERM6_9BILA</name>
<accession>A0A816ERM6</accession>
<dbReference type="Proteomes" id="UP000681722">
    <property type="component" value="Unassembled WGS sequence"/>
</dbReference>
<reference evidence="1" key="1">
    <citation type="submission" date="2021-02" db="EMBL/GenBank/DDBJ databases">
        <authorList>
            <person name="Nowell W R."/>
        </authorList>
    </citation>
    <scope>NUCLEOTIDE SEQUENCE</scope>
</reference>